<feature type="region of interest" description="Disordered" evidence="1">
    <location>
        <begin position="267"/>
        <end position="300"/>
    </location>
</feature>
<sequence length="386" mass="40512">MSRFGRARDYVNAATAQPISIESPAIGNNTMSAVAMPSQAPPMDPYSYSQGVPQGQAFDASSYYAPQNVSPNPDLPEMGQSGMQDPYAFSSQASSVPQPLGIPPAYPGNVAPTTAYLPPSPAVSDPYAPGGAFASPAPLAPPSAAPFAPPTSAPTPPLLTGKPKSALHTSSSKFGVTPPKALPTWVKWLSIAVLVGIIGAVIYRLAKNEYPPPPTPQIVPDPLPVTHPPPVACPPKTCAPVAPCPQKETVLRLSKDDPTLKVQLMEPKHHEHDHDRHSHCEGRESGPVPSNSAEDRKPSPPIVIVNEVPRAPKPQEVLLPVPRMPPSEVPVIRKASLEPPLPQMGTSNATPEASADSWGLTYAGSGSALPRISDTNMVYTQIGGAF</sequence>
<feature type="compositionally biased region" description="Basic and acidic residues" evidence="1">
    <location>
        <begin position="267"/>
        <end position="284"/>
    </location>
</feature>
<feature type="region of interest" description="Disordered" evidence="1">
    <location>
        <begin position="143"/>
        <end position="174"/>
    </location>
</feature>
<dbReference type="AlphaFoldDB" id="A0A6C0C2F5"/>
<evidence type="ECO:0000256" key="1">
    <source>
        <dbReference type="SAM" id="MobiDB-lite"/>
    </source>
</evidence>
<dbReference type="PRINTS" id="PR01217">
    <property type="entry name" value="PRICHEXTENSN"/>
</dbReference>
<organism evidence="2">
    <name type="scientific">viral metagenome</name>
    <dbReference type="NCBI Taxonomy" id="1070528"/>
    <lineage>
        <taxon>unclassified sequences</taxon>
        <taxon>metagenomes</taxon>
        <taxon>organismal metagenomes</taxon>
    </lineage>
</organism>
<accession>A0A6C0C2F5</accession>
<proteinExistence type="predicted"/>
<evidence type="ECO:0000313" key="2">
    <source>
        <dbReference type="EMBL" id="QHS97964.1"/>
    </source>
</evidence>
<feature type="compositionally biased region" description="Pro residues" evidence="1">
    <location>
        <begin position="143"/>
        <end position="157"/>
    </location>
</feature>
<dbReference type="EMBL" id="MN739310">
    <property type="protein sequence ID" value="QHS97964.1"/>
    <property type="molecule type" value="Genomic_DNA"/>
</dbReference>
<reference evidence="2" key="1">
    <citation type="journal article" date="2020" name="Nature">
        <title>Giant virus diversity and host interactions through global metagenomics.</title>
        <authorList>
            <person name="Schulz F."/>
            <person name="Roux S."/>
            <person name="Paez-Espino D."/>
            <person name="Jungbluth S."/>
            <person name="Walsh D.A."/>
            <person name="Denef V.J."/>
            <person name="McMahon K.D."/>
            <person name="Konstantinidis K.T."/>
            <person name="Eloe-Fadrosh E.A."/>
            <person name="Kyrpides N.C."/>
            <person name="Woyke T."/>
        </authorList>
    </citation>
    <scope>NUCLEOTIDE SEQUENCE</scope>
    <source>
        <strain evidence="2">GVMAG-M-3300020182-33</strain>
    </source>
</reference>
<protein>
    <submittedName>
        <fullName evidence="2">Uncharacterized protein</fullName>
    </submittedName>
</protein>
<name>A0A6C0C2F5_9ZZZZ</name>
<feature type="region of interest" description="Disordered" evidence="1">
    <location>
        <begin position="63"/>
        <end position="101"/>
    </location>
</feature>